<dbReference type="EC" id="3.1.1.3" evidence="2"/>
<evidence type="ECO:0000313" key="2">
    <source>
        <dbReference type="EMBL" id="PRQ06027.1"/>
    </source>
</evidence>
<dbReference type="InterPro" id="IPR029058">
    <property type="entry name" value="AB_hydrolase_fold"/>
</dbReference>
<evidence type="ECO:0000313" key="3">
    <source>
        <dbReference type="Proteomes" id="UP000238823"/>
    </source>
</evidence>
<organism evidence="2 3">
    <name type="scientific">Enhygromyxa salina</name>
    <dbReference type="NCBI Taxonomy" id="215803"/>
    <lineage>
        <taxon>Bacteria</taxon>
        <taxon>Pseudomonadati</taxon>
        <taxon>Myxococcota</taxon>
        <taxon>Polyangia</taxon>
        <taxon>Nannocystales</taxon>
        <taxon>Nannocystaceae</taxon>
        <taxon>Enhygromyxa</taxon>
    </lineage>
</organism>
<comment type="caution">
    <text evidence="2">The sequence shown here is derived from an EMBL/GenBank/DDBJ whole genome shotgun (WGS) entry which is preliminary data.</text>
</comment>
<dbReference type="EMBL" id="PVNL01000086">
    <property type="protein sequence ID" value="PRQ06027.1"/>
    <property type="molecule type" value="Genomic_DNA"/>
</dbReference>
<dbReference type="GO" id="GO:0004806">
    <property type="term" value="F:triacylglycerol lipase activity"/>
    <property type="evidence" value="ECO:0007669"/>
    <property type="project" value="UniProtKB-EC"/>
</dbReference>
<name>A0A2S9YLQ4_9BACT</name>
<feature type="region of interest" description="Disordered" evidence="1">
    <location>
        <begin position="44"/>
        <end position="90"/>
    </location>
</feature>
<sequence>MTGLLDPGQVRYTAAAMDLAHRPFACLAVSLLLPALACGGDATGATGRETGDTGETVSPEAGDESHDESTTTAESDGATTTTTETGEPAACDLFTPELVEQAYLRSGDGRDAVPLSACDNHVWWVSAASGTELTISVAASEPVDIAVSYPDEPSFSQTLAADSLYQPGSLSFVAPRSGEFAVVVRAVNPGDDPELELDYDITATCSNECGRETTRFPMVMVHGWTGFENIGPLTYFYNVQADLVGLGYPLAIAVLDPYNSVDIRGEQLVSFVQGTLESQRARKVNLFGHSQGGIDSRYVAAEAGGGYGDRIGAVITLGTPHYGTPFTDMALGLIPGPAEQALAFLLNLLGAAQNQQSDVEASLYTLSETYMQGEFNVLYPDDPRVKYYSWMGQTCVAAIGCQDAVDPLLLFSYNMIFGVAGDNDGLVPLESAIWGEYLGLIPADHIDEIGQISGLTGINYDHIVFFRDNARLLRDNEF</sequence>
<dbReference type="RefSeq" id="WP_146157972.1">
    <property type="nucleotide sequence ID" value="NZ_PVNL01000086.1"/>
</dbReference>
<dbReference type="AlphaFoldDB" id="A0A2S9YLQ4"/>
<evidence type="ECO:0000256" key="1">
    <source>
        <dbReference type="SAM" id="MobiDB-lite"/>
    </source>
</evidence>
<dbReference type="OrthoDB" id="2004167at2"/>
<dbReference type="Proteomes" id="UP000238823">
    <property type="component" value="Unassembled WGS sequence"/>
</dbReference>
<proteinExistence type="predicted"/>
<dbReference type="Gene3D" id="3.40.50.1820">
    <property type="entry name" value="alpha/beta hydrolase"/>
    <property type="match status" value="1"/>
</dbReference>
<reference evidence="2 3" key="1">
    <citation type="submission" date="2018-03" db="EMBL/GenBank/DDBJ databases">
        <title>Draft Genome Sequences of the Obligatory Marine Myxobacteria Enhygromyxa salina SWB007.</title>
        <authorList>
            <person name="Poehlein A."/>
            <person name="Moghaddam J.A."/>
            <person name="Harms H."/>
            <person name="Alanjari M."/>
            <person name="Koenig G.M."/>
            <person name="Daniel R."/>
            <person name="Schaeberle T.F."/>
        </authorList>
    </citation>
    <scope>NUCLEOTIDE SEQUENCE [LARGE SCALE GENOMIC DNA]</scope>
    <source>
        <strain evidence="2 3">SWB007</strain>
    </source>
</reference>
<accession>A0A2S9YLQ4</accession>
<gene>
    <name evidence="2" type="primary">lipA_1</name>
    <name evidence="2" type="ORF">ENSA7_42890</name>
</gene>
<protein>
    <submittedName>
        <fullName evidence="2">Lipase</fullName>
        <ecNumber evidence="2">3.1.1.3</ecNumber>
    </submittedName>
</protein>
<feature type="compositionally biased region" description="Low complexity" evidence="1">
    <location>
        <begin position="70"/>
        <end position="87"/>
    </location>
</feature>
<keyword evidence="2" id="KW-0378">Hydrolase</keyword>
<dbReference type="SUPFAM" id="SSF53474">
    <property type="entry name" value="alpha/beta-Hydrolases"/>
    <property type="match status" value="1"/>
</dbReference>
<dbReference type="Gene3D" id="2.60.120.380">
    <property type="match status" value="1"/>
</dbReference>